<feature type="domain" description="L,D-TPase catalytic" evidence="10">
    <location>
        <begin position="48"/>
        <end position="158"/>
    </location>
</feature>
<dbReference type="GO" id="GO:0071555">
    <property type="term" value="P:cell wall organization"/>
    <property type="evidence" value="ECO:0007669"/>
    <property type="project" value="UniProtKB-UniRule"/>
</dbReference>
<dbReference type="RefSeq" id="WP_072977022.1">
    <property type="nucleotide sequence ID" value="NZ_FQTY01000016.1"/>
</dbReference>
<keyword evidence="4" id="KW-0808">Transferase</keyword>
<evidence type="ECO:0000256" key="5">
    <source>
        <dbReference type="ARBA" id="ARBA00022801"/>
    </source>
</evidence>
<dbReference type="UniPathway" id="UPA00219"/>
<evidence type="ECO:0000313" key="12">
    <source>
        <dbReference type="Proteomes" id="UP000184114"/>
    </source>
</evidence>
<evidence type="ECO:0000256" key="7">
    <source>
        <dbReference type="ARBA" id="ARBA00022984"/>
    </source>
</evidence>
<dbReference type="Pfam" id="PF03734">
    <property type="entry name" value="YkuD"/>
    <property type="match status" value="1"/>
</dbReference>
<comment type="similarity">
    <text evidence="2">Belongs to the YkuD family.</text>
</comment>
<keyword evidence="12" id="KW-1185">Reference proteome</keyword>
<dbReference type="GeneID" id="90995835"/>
<dbReference type="InterPro" id="IPR002477">
    <property type="entry name" value="Peptidoglycan-bd-like"/>
</dbReference>
<proteinExistence type="inferred from homology"/>
<dbReference type="AlphaFoldDB" id="A0A1M4YDR9"/>
<dbReference type="PROSITE" id="PS52029">
    <property type="entry name" value="LD_TPASE"/>
    <property type="match status" value="1"/>
</dbReference>
<dbReference type="GO" id="GO:0008360">
    <property type="term" value="P:regulation of cell shape"/>
    <property type="evidence" value="ECO:0007669"/>
    <property type="project" value="UniProtKB-UniRule"/>
</dbReference>
<dbReference type="SUPFAM" id="SSF47090">
    <property type="entry name" value="PGBD-like"/>
    <property type="match status" value="1"/>
</dbReference>
<dbReference type="EMBL" id="FQTY01000016">
    <property type="protein sequence ID" value="SHF03622.1"/>
    <property type="molecule type" value="Genomic_DNA"/>
</dbReference>
<dbReference type="Proteomes" id="UP000184114">
    <property type="component" value="Unassembled WGS sequence"/>
</dbReference>
<keyword evidence="8 9" id="KW-0961">Cell wall biogenesis/degradation</keyword>
<gene>
    <name evidence="11" type="ORF">SAMN02745784_02607</name>
</gene>
<evidence type="ECO:0000256" key="8">
    <source>
        <dbReference type="ARBA" id="ARBA00023316"/>
    </source>
</evidence>
<dbReference type="CDD" id="cd16913">
    <property type="entry name" value="YkuD_like"/>
    <property type="match status" value="1"/>
</dbReference>
<evidence type="ECO:0000256" key="6">
    <source>
        <dbReference type="ARBA" id="ARBA00022960"/>
    </source>
</evidence>
<evidence type="ECO:0000256" key="9">
    <source>
        <dbReference type="PROSITE-ProRule" id="PRU01373"/>
    </source>
</evidence>
<keyword evidence="7 9" id="KW-0573">Peptidoglycan synthesis</keyword>
<dbReference type="SUPFAM" id="SSF141523">
    <property type="entry name" value="L,D-transpeptidase catalytic domain-like"/>
    <property type="match status" value="1"/>
</dbReference>
<keyword evidence="3" id="KW-0328">Glycosyltransferase</keyword>
<reference evidence="12" key="1">
    <citation type="submission" date="2016-11" db="EMBL/GenBank/DDBJ databases">
        <authorList>
            <person name="Varghese N."/>
            <person name="Submissions S."/>
        </authorList>
    </citation>
    <scope>NUCLEOTIDE SEQUENCE [LARGE SCALE GENOMIC DNA]</scope>
    <source>
        <strain evidence="12">DSM 18095</strain>
    </source>
</reference>
<dbReference type="GO" id="GO:0071972">
    <property type="term" value="F:peptidoglycan L,D-transpeptidase activity"/>
    <property type="evidence" value="ECO:0007669"/>
    <property type="project" value="TreeGrafter"/>
</dbReference>
<sequence>MNKDLEMFILIILLLTIFLILGNHIHRYSTVKKFNLEDVYLKDKTQNYTILVEVDKKQLKLIDIENESIIKIYPIATGRPNSPTPLGTFEIIEKAQWGEGFGTRWMGLNVPWGKYGIHGTNKPGSIGGNLSAGCIRMRNSDVEELYSMVKHNTKVTITNGIYGPFGQGFREIRPGDRGADVLEVQKRLAQKGYYEGSLDGIYGEGMKASLIRYLKDNDIVLTDKIDYKIYNILDIILME</sequence>
<dbReference type="Gene3D" id="2.40.440.10">
    <property type="entry name" value="L,D-transpeptidase catalytic domain-like"/>
    <property type="match status" value="1"/>
</dbReference>
<dbReference type="GO" id="GO:0016757">
    <property type="term" value="F:glycosyltransferase activity"/>
    <property type="evidence" value="ECO:0007669"/>
    <property type="project" value="UniProtKB-KW"/>
</dbReference>
<dbReference type="InterPro" id="IPR050979">
    <property type="entry name" value="LD-transpeptidase"/>
</dbReference>
<dbReference type="STRING" id="1123404.SAMN02745784_02607"/>
<dbReference type="Pfam" id="PF01471">
    <property type="entry name" value="PG_binding_1"/>
    <property type="match status" value="1"/>
</dbReference>
<dbReference type="InterPro" id="IPR038063">
    <property type="entry name" value="Transpep_catalytic_dom"/>
</dbReference>
<dbReference type="GO" id="GO:0005576">
    <property type="term" value="C:extracellular region"/>
    <property type="evidence" value="ECO:0007669"/>
    <property type="project" value="TreeGrafter"/>
</dbReference>
<evidence type="ECO:0000259" key="10">
    <source>
        <dbReference type="PROSITE" id="PS52029"/>
    </source>
</evidence>
<dbReference type="GO" id="GO:0018104">
    <property type="term" value="P:peptidoglycan-protein cross-linking"/>
    <property type="evidence" value="ECO:0007669"/>
    <property type="project" value="TreeGrafter"/>
</dbReference>
<dbReference type="PANTHER" id="PTHR30582:SF24">
    <property type="entry name" value="L,D-TRANSPEPTIDASE ERFK_SRFK-RELATED"/>
    <property type="match status" value="1"/>
</dbReference>
<protein>
    <submittedName>
        <fullName evidence="11">Lipoprotein-anchoring transpeptidase ErfK/SrfK</fullName>
    </submittedName>
</protein>
<feature type="active site" description="Proton donor/acceptor" evidence="9">
    <location>
        <position position="118"/>
    </location>
</feature>
<keyword evidence="11" id="KW-0449">Lipoprotein</keyword>
<dbReference type="InterPro" id="IPR005490">
    <property type="entry name" value="LD_TPept_cat_dom"/>
</dbReference>
<evidence type="ECO:0000313" key="11">
    <source>
        <dbReference type="EMBL" id="SHF03622.1"/>
    </source>
</evidence>
<name>A0A1M4YDR9_9FIRM</name>
<dbReference type="PANTHER" id="PTHR30582">
    <property type="entry name" value="L,D-TRANSPEPTIDASE"/>
    <property type="match status" value="1"/>
</dbReference>
<feature type="active site" description="Nucleophile" evidence="9">
    <location>
        <position position="134"/>
    </location>
</feature>
<dbReference type="InterPro" id="IPR036365">
    <property type="entry name" value="PGBD-like_sf"/>
</dbReference>
<keyword evidence="5" id="KW-0378">Hydrolase</keyword>
<comment type="pathway">
    <text evidence="1 9">Cell wall biogenesis; peptidoglycan biosynthesis.</text>
</comment>
<dbReference type="InterPro" id="IPR036366">
    <property type="entry name" value="PGBDSf"/>
</dbReference>
<evidence type="ECO:0000256" key="3">
    <source>
        <dbReference type="ARBA" id="ARBA00022676"/>
    </source>
</evidence>
<keyword evidence="6 9" id="KW-0133">Cell shape</keyword>
<evidence type="ECO:0000256" key="1">
    <source>
        <dbReference type="ARBA" id="ARBA00004752"/>
    </source>
</evidence>
<evidence type="ECO:0000256" key="2">
    <source>
        <dbReference type="ARBA" id="ARBA00005992"/>
    </source>
</evidence>
<accession>A0A1M4YDR9</accession>
<evidence type="ECO:0000256" key="4">
    <source>
        <dbReference type="ARBA" id="ARBA00022679"/>
    </source>
</evidence>
<dbReference type="Gene3D" id="1.10.101.10">
    <property type="entry name" value="PGBD-like superfamily/PGBD"/>
    <property type="match status" value="1"/>
</dbReference>
<organism evidence="11 12">
    <name type="scientific">Tissierella praeacuta DSM 18095</name>
    <dbReference type="NCBI Taxonomy" id="1123404"/>
    <lineage>
        <taxon>Bacteria</taxon>
        <taxon>Bacillati</taxon>
        <taxon>Bacillota</taxon>
        <taxon>Tissierellia</taxon>
        <taxon>Tissierellales</taxon>
        <taxon>Tissierellaceae</taxon>
        <taxon>Tissierella</taxon>
    </lineage>
</organism>